<feature type="transmembrane region" description="Helical" evidence="6">
    <location>
        <begin position="172"/>
        <end position="196"/>
    </location>
</feature>
<dbReference type="InterPro" id="IPR050930">
    <property type="entry name" value="MFS_Vesicular_Transporter"/>
</dbReference>
<evidence type="ECO:0000256" key="5">
    <source>
        <dbReference type="ARBA" id="ARBA00023136"/>
    </source>
</evidence>
<dbReference type="PANTHER" id="PTHR23506:SF26">
    <property type="entry name" value="MFS-TYPE TRANSPORTER SLC18B1"/>
    <property type="match status" value="1"/>
</dbReference>
<feature type="transmembrane region" description="Helical" evidence="6">
    <location>
        <begin position="463"/>
        <end position="481"/>
    </location>
</feature>
<feature type="transmembrane region" description="Helical" evidence="6">
    <location>
        <begin position="238"/>
        <end position="257"/>
    </location>
</feature>
<keyword evidence="4 6" id="KW-1133">Transmembrane helix</keyword>
<dbReference type="PANTHER" id="PTHR23506">
    <property type="entry name" value="GH10249P"/>
    <property type="match status" value="1"/>
</dbReference>
<feature type="transmembrane region" description="Helical" evidence="6">
    <location>
        <begin position="385"/>
        <end position="412"/>
    </location>
</feature>
<organism evidence="8">
    <name type="scientific">Ixodes ricinus</name>
    <name type="common">Common tick</name>
    <name type="synonym">Acarus ricinus</name>
    <dbReference type="NCBI Taxonomy" id="34613"/>
    <lineage>
        <taxon>Eukaryota</taxon>
        <taxon>Metazoa</taxon>
        <taxon>Ecdysozoa</taxon>
        <taxon>Arthropoda</taxon>
        <taxon>Chelicerata</taxon>
        <taxon>Arachnida</taxon>
        <taxon>Acari</taxon>
        <taxon>Parasitiformes</taxon>
        <taxon>Ixodida</taxon>
        <taxon>Ixodoidea</taxon>
        <taxon>Ixodidae</taxon>
        <taxon>Ixodinae</taxon>
        <taxon>Ixodes</taxon>
    </lineage>
</organism>
<protein>
    <submittedName>
        <fullName evidence="8">Putative vesicular amine transporter</fullName>
    </submittedName>
</protein>
<evidence type="ECO:0000256" key="2">
    <source>
        <dbReference type="ARBA" id="ARBA00022448"/>
    </source>
</evidence>
<feature type="transmembrane region" description="Helical" evidence="6">
    <location>
        <begin position="146"/>
        <end position="166"/>
    </location>
</feature>
<evidence type="ECO:0000256" key="3">
    <source>
        <dbReference type="ARBA" id="ARBA00022692"/>
    </source>
</evidence>
<keyword evidence="3 6" id="KW-0812">Transmembrane</keyword>
<dbReference type="PROSITE" id="PS50850">
    <property type="entry name" value="MFS"/>
    <property type="match status" value="1"/>
</dbReference>
<dbReference type="AlphaFoldDB" id="A0A131Y465"/>
<dbReference type="InterPro" id="IPR036259">
    <property type="entry name" value="MFS_trans_sf"/>
</dbReference>
<dbReference type="InterPro" id="IPR020846">
    <property type="entry name" value="MFS_dom"/>
</dbReference>
<evidence type="ECO:0000256" key="1">
    <source>
        <dbReference type="ARBA" id="ARBA00004141"/>
    </source>
</evidence>
<feature type="transmembrane region" description="Helical" evidence="6">
    <location>
        <begin position="358"/>
        <end position="379"/>
    </location>
</feature>
<feature type="transmembrane region" description="Helical" evidence="6">
    <location>
        <begin position="79"/>
        <end position="102"/>
    </location>
</feature>
<dbReference type="SUPFAM" id="SSF103473">
    <property type="entry name" value="MFS general substrate transporter"/>
    <property type="match status" value="1"/>
</dbReference>
<keyword evidence="5 6" id="KW-0472">Membrane</keyword>
<feature type="transmembrane region" description="Helical" evidence="6">
    <location>
        <begin position="208"/>
        <end position="232"/>
    </location>
</feature>
<feature type="transmembrane region" description="Helical" evidence="6">
    <location>
        <begin position="288"/>
        <end position="310"/>
    </location>
</feature>
<feature type="domain" description="Major facilitator superfamily (MFS) profile" evidence="7">
    <location>
        <begin position="293"/>
        <end position="500"/>
    </location>
</feature>
<sequence>MTAFVISTGEALPPVLKEHTYDNGGFVNERFSRNAAQSELPGQGNAARHTKDLLQVKTTGQASTGPKDRRLLARLRRKAWLLPLFHTQFWVSAAFSLIQPFYPHLAADAGLEAWKYGFVFSTYKMAMLVASLSADRLMNLLSPLKVWFIGLLGFFVFTLVFGALYWSPGGNILLGLSLGLVTVGGFTQVLYIISVYSVVTTKFPHSTGLIIASFECVWGVGNMAGSIIGGVLIDVWAYPLPFFVTGFIMILPLPFMLKGGTVPFFEPKAAPDPQDAILPQTTMKFIRLLWDPIFIIDMITLMLSWVIMGFNEPTLEPYLVQFRLSNTEVGVVFMVQFVSYAVGALISGLLCHFKAETFFMFMSQLMTVLAYLILGPAPFIPTSPALWMVYLSQVLTGVGMSGQFICSFCHALKYCIKRGYPDDVRTSGFVSSVLVTFLVFGAMTTPPIAGTLVATYGYRKGSMFLFAILLLWTPVTLFQWLRSIISPSNTVQVTVVETGA</sequence>
<dbReference type="GO" id="GO:0022857">
    <property type="term" value="F:transmembrane transporter activity"/>
    <property type="evidence" value="ECO:0007669"/>
    <property type="project" value="InterPro"/>
</dbReference>
<dbReference type="Gene3D" id="1.20.1250.20">
    <property type="entry name" value="MFS general substrate transporter like domains"/>
    <property type="match status" value="2"/>
</dbReference>
<feature type="transmembrane region" description="Helical" evidence="6">
    <location>
        <begin position="114"/>
        <end position="134"/>
    </location>
</feature>
<evidence type="ECO:0000256" key="6">
    <source>
        <dbReference type="SAM" id="Phobius"/>
    </source>
</evidence>
<evidence type="ECO:0000313" key="8">
    <source>
        <dbReference type="EMBL" id="JAP74274.1"/>
    </source>
</evidence>
<reference evidence="8" key="1">
    <citation type="submission" date="2016-02" db="EMBL/GenBank/DDBJ databases">
        <title>RNAseq analyses of the midgut from blood- or serum-fed Ixodes ricinus ticks.</title>
        <authorList>
            <person name="Perner J."/>
            <person name="Provaznik J."/>
            <person name="Schrenkova J."/>
            <person name="Urbanova V."/>
            <person name="Ribeiro J.M."/>
            <person name="Kopacek P."/>
        </authorList>
    </citation>
    <scope>NUCLEOTIDE SEQUENCE</scope>
    <source>
        <tissue evidence="8">Gut</tissue>
    </source>
</reference>
<dbReference type="EMBL" id="GEFM01001522">
    <property type="protein sequence ID" value="JAP74274.1"/>
    <property type="molecule type" value="mRNA"/>
</dbReference>
<keyword evidence="2" id="KW-0813">Transport</keyword>
<feature type="transmembrane region" description="Helical" evidence="6">
    <location>
        <begin position="330"/>
        <end position="351"/>
    </location>
</feature>
<name>A0A131Y465_IXORI</name>
<feature type="transmembrane region" description="Helical" evidence="6">
    <location>
        <begin position="424"/>
        <end position="443"/>
    </location>
</feature>
<accession>A0A131Y465</accession>
<proteinExistence type="evidence at transcript level"/>
<dbReference type="GO" id="GO:0016020">
    <property type="term" value="C:membrane"/>
    <property type="evidence" value="ECO:0007669"/>
    <property type="project" value="UniProtKB-SubCell"/>
</dbReference>
<evidence type="ECO:0000259" key="7">
    <source>
        <dbReference type="PROSITE" id="PS50850"/>
    </source>
</evidence>
<evidence type="ECO:0000256" key="4">
    <source>
        <dbReference type="ARBA" id="ARBA00022989"/>
    </source>
</evidence>
<comment type="subcellular location">
    <subcellularLocation>
        <location evidence="1">Membrane</location>
        <topology evidence="1">Multi-pass membrane protein</topology>
    </subcellularLocation>
</comment>
<dbReference type="Pfam" id="PF07690">
    <property type="entry name" value="MFS_1"/>
    <property type="match status" value="1"/>
</dbReference>
<dbReference type="InterPro" id="IPR011701">
    <property type="entry name" value="MFS"/>
</dbReference>